<dbReference type="AlphaFoldDB" id="A0AAW0BEP9"/>
<protein>
    <submittedName>
        <fullName evidence="2">Uncharacterized protein</fullName>
    </submittedName>
</protein>
<name>A0AAW0BEP9_9AGAR</name>
<keyword evidence="3" id="KW-1185">Reference proteome</keyword>
<gene>
    <name evidence="2" type="ORF">VNI00_016347</name>
</gene>
<evidence type="ECO:0000256" key="1">
    <source>
        <dbReference type="SAM" id="MobiDB-lite"/>
    </source>
</evidence>
<evidence type="ECO:0000313" key="2">
    <source>
        <dbReference type="EMBL" id="KAK7024406.1"/>
    </source>
</evidence>
<sequence>MGPSVPNIVSTTTATTTNSSVNPIPEPPGSLVDRVSGGSDELRNCDNVVGDDYLNIGPTQAIAFWNSDYLLSNRDNLCTMGGIRFFDAVNETDPSNFDSSLLVVLLNSPPSARYVSESRVMLSTYIPVDAHIAANTANITN</sequence>
<proteinExistence type="predicted"/>
<accession>A0AAW0BEP9</accession>
<organism evidence="2 3">
    <name type="scientific">Paramarasmius palmivorus</name>
    <dbReference type="NCBI Taxonomy" id="297713"/>
    <lineage>
        <taxon>Eukaryota</taxon>
        <taxon>Fungi</taxon>
        <taxon>Dikarya</taxon>
        <taxon>Basidiomycota</taxon>
        <taxon>Agaricomycotina</taxon>
        <taxon>Agaricomycetes</taxon>
        <taxon>Agaricomycetidae</taxon>
        <taxon>Agaricales</taxon>
        <taxon>Marasmiineae</taxon>
        <taxon>Marasmiaceae</taxon>
        <taxon>Paramarasmius</taxon>
    </lineage>
</organism>
<dbReference type="Proteomes" id="UP001383192">
    <property type="component" value="Unassembled WGS sequence"/>
</dbReference>
<dbReference type="EMBL" id="JAYKXP010000125">
    <property type="protein sequence ID" value="KAK7024406.1"/>
    <property type="molecule type" value="Genomic_DNA"/>
</dbReference>
<comment type="caution">
    <text evidence="2">The sequence shown here is derived from an EMBL/GenBank/DDBJ whole genome shotgun (WGS) entry which is preliminary data.</text>
</comment>
<evidence type="ECO:0000313" key="3">
    <source>
        <dbReference type="Proteomes" id="UP001383192"/>
    </source>
</evidence>
<feature type="compositionally biased region" description="Low complexity" evidence="1">
    <location>
        <begin position="1"/>
        <end position="22"/>
    </location>
</feature>
<feature type="region of interest" description="Disordered" evidence="1">
    <location>
        <begin position="1"/>
        <end position="29"/>
    </location>
</feature>
<reference evidence="2 3" key="1">
    <citation type="submission" date="2024-01" db="EMBL/GenBank/DDBJ databases">
        <title>A draft genome for a cacao thread blight-causing isolate of Paramarasmius palmivorus.</title>
        <authorList>
            <person name="Baruah I.K."/>
            <person name="Bukari Y."/>
            <person name="Amoako-Attah I."/>
            <person name="Meinhardt L.W."/>
            <person name="Bailey B.A."/>
            <person name="Cohen S.P."/>
        </authorList>
    </citation>
    <scope>NUCLEOTIDE SEQUENCE [LARGE SCALE GENOMIC DNA]</scope>
    <source>
        <strain evidence="2 3">GH-12</strain>
    </source>
</reference>